<evidence type="ECO:0000256" key="2">
    <source>
        <dbReference type="SAM" id="SignalP"/>
    </source>
</evidence>
<evidence type="ECO:0000313" key="3">
    <source>
        <dbReference type="EMBL" id="SUE33373.1"/>
    </source>
</evidence>
<accession>A0A379MPC3</accession>
<protein>
    <submittedName>
        <fullName evidence="3">Uncharacterized protein</fullName>
    </submittedName>
</protein>
<keyword evidence="4" id="KW-1185">Reference proteome</keyword>
<keyword evidence="2" id="KW-0732">Signal</keyword>
<dbReference type="Proteomes" id="UP000255233">
    <property type="component" value="Unassembled WGS sequence"/>
</dbReference>
<name>A0A379MPC3_9BACT</name>
<gene>
    <name evidence="3" type="ORF">NCTC11190_00580</name>
</gene>
<dbReference type="EMBL" id="UGVL01000001">
    <property type="protein sequence ID" value="SUE33373.1"/>
    <property type="molecule type" value="Genomic_DNA"/>
</dbReference>
<dbReference type="OrthoDB" id="1009567at2"/>
<feature type="signal peptide" evidence="2">
    <location>
        <begin position="1"/>
        <end position="19"/>
    </location>
</feature>
<reference evidence="3 4" key="1">
    <citation type="submission" date="2018-06" db="EMBL/GenBank/DDBJ databases">
        <authorList>
            <consortium name="Pathogen Informatics"/>
            <person name="Doyle S."/>
        </authorList>
    </citation>
    <scope>NUCLEOTIDE SEQUENCE [LARGE SCALE GENOMIC DNA]</scope>
    <source>
        <strain evidence="3 4">NCTC11190</strain>
    </source>
</reference>
<organism evidence="3 4">
    <name type="scientific">Rikenella microfusus</name>
    <dbReference type="NCBI Taxonomy" id="28139"/>
    <lineage>
        <taxon>Bacteria</taxon>
        <taxon>Pseudomonadati</taxon>
        <taxon>Bacteroidota</taxon>
        <taxon>Bacteroidia</taxon>
        <taxon>Bacteroidales</taxon>
        <taxon>Rikenellaceae</taxon>
        <taxon>Rikenella</taxon>
    </lineage>
</organism>
<feature type="region of interest" description="Disordered" evidence="1">
    <location>
        <begin position="313"/>
        <end position="332"/>
    </location>
</feature>
<feature type="chain" id="PRO_5016614945" evidence="2">
    <location>
        <begin position="20"/>
        <end position="332"/>
    </location>
</feature>
<evidence type="ECO:0000256" key="1">
    <source>
        <dbReference type="SAM" id="MobiDB-lite"/>
    </source>
</evidence>
<sequence length="332" mass="37560">MRKFLLSVCGLFLICAARAQGVEISVRNDADEALSYACLYVNGKAVAVTDSLGTGTIPAARLAIGDTLAVTYVGAEPQRAVYNEAMRRKGVWKVCLTEKYRTLTADEITVRADIEQLFRQSIRKFRLLHSPHTVTARFAVKYDGKSAEGRATATHLPGDSSETTYLDRGIYWYHMPLKIHPFSDTASIPSVRLHDWLHMGFHTPALALGIVERGSRYVPGIRYGYLGKRDDCRIFRISYPEIRTQTGRYAVQFIVWVGIDDKRIRRIETRTVYPDDRGSWLETRSAYSLSPINARTLVFDRLEAVTPEGAVTLSEPEYASDRSEKRSRKRDK</sequence>
<dbReference type="RefSeq" id="WP_027290630.1">
    <property type="nucleotide sequence ID" value="NZ_UGVL01000001.1"/>
</dbReference>
<dbReference type="STRING" id="880526.GCA_000427365_00866"/>
<evidence type="ECO:0000313" key="4">
    <source>
        <dbReference type="Proteomes" id="UP000255233"/>
    </source>
</evidence>
<proteinExistence type="predicted"/>
<dbReference type="AlphaFoldDB" id="A0A379MPC3"/>